<dbReference type="AlphaFoldDB" id="A0ABD1PCZ3"/>
<feature type="domain" description="CCHC-type" evidence="12">
    <location>
        <begin position="584"/>
        <end position="598"/>
    </location>
</feature>
<evidence type="ECO:0000256" key="5">
    <source>
        <dbReference type="ARBA" id="ARBA00022786"/>
    </source>
</evidence>
<dbReference type="InterPro" id="IPR018289">
    <property type="entry name" value="MULE_transposase_dom"/>
</dbReference>
<evidence type="ECO:0000256" key="4">
    <source>
        <dbReference type="ARBA" id="ARBA00022771"/>
    </source>
</evidence>
<evidence type="ECO:0000259" key="13">
    <source>
        <dbReference type="PROSITE" id="PS50966"/>
    </source>
</evidence>
<feature type="compositionally biased region" description="Low complexity" evidence="10">
    <location>
        <begin position="609"/>
        <end position="625"/>
    </location>
</feature>
<dbReference type="InterPro" id="IPR016135">
    <property type="entry name" value="UBQ-conjugating_enzyme/RWD"/>
</dbReference>
<dbReference type="SMART" id="SM00575">
    <property type="entry name" value="ZnF_PMZ"/>
    <property type="match status" value="1"/>
</dbReference>
<sequence length="789" mass="90979">MEFESGDNIYVSQVTISVILHVGQEFESSDEAYNFYNQYAREAGFSTRIENSKKKKETNEYVRKLFVCYKEGKMIETYQMSRKDAAPRARERNRGHQVRLLEIDAGGPSSLGCVEKDIMNYQRDVHHEMLGHDAETLIEHFTFKKEKNPNFVFDYETDDENKFVRCFWTDCESRRSYAYFGDVVVFDTTYNTNRYSMVFGPFVRVNHHGQTVIFGCGLLSDKTTESFVWLFTKFIEAMPNHAAPGVIITDQDAAITRAISIVLPSTLHRFCMWHILNKFLEKMNVVLYNDQYHRLVHIIKKSESPAEFEQQWIEVMETTELGMSSSQRSESGHSFLKKYVDRKNSLTDFVDRFKRALVHQRHEELATNHIDLTQMLKNELAQSNSYICSKRSSFDEAKVNAVQRFEPGRTSDRTRQVNYFLSTDYISCSCQMFDFEGYPCRHMLCYMKKKQVMLLPEKYILRRKTKNAKQSRVFDPTTGSYVHTDPGHSLMCRHSMLSYVALDLVDEESLTDTRSTFLLSEFQSLRIRVKDIDTGGEVDMSRNRNKSVEETQVVCDPNPVRAKGCEKRLKSGKEKALSQSNRQCRACGTTGHDRRTCPTLQNSLDNTNQPQYSQDPSDQQYHAPDPQYAYQAPYSYYAYHAPDSQYSYHAPDPQASTIVPNTSSGPVGEDMFHWQATIMGPQDSPYAGGVFLVTIHFPPDYPFKPPKVAFRTKVFHPNINSNGSICLDILKEQWSPALTISKVLLSICSLLTDPNPDDPLVPEIAHMYKTDRAKYEQTARSWTQKYAMG</sequence>
<reference evidence="15" key="1">
    <citation type="submission" date="2024-07" db="EMBL/GenBank/DDBJ databases">
        <title>Two chromosome-level genome assemblies of Korean endemic species Abeliophyllum distichum and Forsythia ovata (Oleaceae).</title>
        <authorList>
            <person name="Jang H."/>
        </authorList>
    </citation>
    <scope>NUCLEOTIDE SEQUENCE [LARGE SCALE GENOMIC DNA]</scope>
</reference>
<dbReference type="GO" id="GO:0005524">
    <property type="term" value="F:ATP binding"/>
    <property type="evidence" value="ECO:0007669"/>
    <property type="project" value="UniProtKB-KW"/>
</dbReference>
<dbReference type="SMART" id="SM00212">
    <property type="entry name" value="UBCc"/>
    <property type="match status" value="1"/>
</dbReference>
<dbReference type="Gene3D" id="3.10.110.10">
    <property type="entry name" value="Ubiquitin Conjugating Enzyme"/>
    <property type="match status" value="1"/>
</dbReference>
<dbReference type="FunFam" id="3.10.110.10:FF:000010">
    <property type="entry name" value="Ubiquitin-conjugating enzyme E2-16 kDa"/>
    <property type="match status" value="1"/>
</dbReference>
<accession>A0ABD1PCZ3</accession>
<dbReference type="InterPro" id="IPR023313">
    <property type="entry name" value="UBQ-conjugating_AS"/>
</dbReference>
<dbReference type="InterPro" id="IPR006564">
    <property type="entry name" value="Znf_PMZ"/>
</dbReference>
<evidence type="ECO:0000259" key="12">
    <source>
        <dbReference type="PROSITE" id="PS50158"/>
    </source>
</evidence>
<keyword evidence="4 8" id="KW-0863">Zinc-finger</keyword>
<evidence type="ECO:0000256" key="2">
    <source>
        <dbReference type="ARBA" id="ARBA00022723"/>
    </source>
</evidence>
<evidence type="ECO:0000256" key="8">
    <source>
        <dbReference type="PROSITE-ProRule" id="PRU00047"/>
    </source>
</evidence>
<evidence type="ECO:0000259" key="11">
    <source>
        <dbReference type="PROSITE" id="PS50127"/>
    </source>
</evidence>
<protein>
    <submittedName>
        <fullName evidence="14">Protein FAR1-RELATED SEQUENCE</fullName>
    </submittedName>
</protein>
<dbReference type="PANTHER" id="PTHR47718">
    <property type="entry name" value="OS01G0519700 PROTEIN"/>
    <property type="match status" value="1"/>
</dbReference>
<keyword evidence="5" id="KW-0833">Ubl conjugation pathway</keyword>
<dbReference type="CDD" id="cd23792">
    <property type="entry name" value="UBCc_UBE2D"/>
    <property type="match status" value="1"/>
</dbReference>
<dbReference type="GO" id="GO:0008270">
    <property type="term" value="F:zinc ion binding"/>
    <property type="evidence" value="ECO:0007669"/>
    <property type="project" value="UniProtKB-KW"/>
</dbReference>
<proteinExistence type="predicted"/>
<dbReference type="Proteomes" id="UP001604336">
    <property type="component" value="Unassembled WGS sequence"/>
</dbReference>
<dbReference type="Pfam" id="PF03101">
    <property type="entry name" value="FAR1"/>
    <property type="match status" value="1"/>
</dbReference>
<dbReference type="InterPro" id="IPR001878">
    <property type="entry name" value="Znf_CCHC"/>
</dbReference>
<keyword evidence="1" id="KW-0808">Transferase</keyword>
<dbReference type="Pfam" id="PF04434">
    <property type="entry name" value="SWIM"/>
    <property type="match status" value="1"/>
</dbReference>
<dbReference type="PROSITE" id="PS50127">
    <property type="entry name" value="UBC_2"/>
    <property type="match status" value="1"/>
</dbReference>
<keyword evidence="7" id="KW-0067">ATP-binding</keyword>
<evidence type="ECO:0000256" key="7">
    <source>
        <dbReference type="ARBA" id="ARBA00022840"/>
    </source>
</evidence>
<dbReference type="InterPro" id="IPR000608">
    <property type="entry name" value="UBC"/>
</dbReference>
<evidence type="ECO:0000256" key="10">
    <source>
        <dbReference type="SAM" id="MobiDB-lite"/>
    </source>
</evidence>
<evidence type="ECO:0000256" key="9">
    <source>
        <dbReference type="PROSITE-ProRule" id="PRU10133"/>
    </source>
</evidence>
<dbReference type="EMBL" id="JBFOLK010000014">
    <property type="protein sequence ID" value="KAL2461504.1"/>
    <property type="molecule type" value="Genomic_DNA"/>
</dbReference>
<dbReference type="PROSITE" id="PS50158">
    <property type="entry name" value="ZF_CCHC"/>
    <property type="match status" value="1"/>
</dbReference>
<name>A0ABD1PCZ3_9LAMI</name>
<dbReference type="SUPFAM" id="SSF57756">
    <property type="entry name" value="Retrovirus zinc finger-like domains"/>
    <property type="match status" value="1"/>
</dbReference>
<dbReference type="GO" id="GO:0004842">
    <property type="term" value="F:ubiquitin-protein transferase activity"/>
    <property type="evidence" value="ECO:0007669"/>
    <property type="project" value="UniProtKB-ARBA"/>
</dbReference>
<keyword evidence="3" id="KW-0547">Nucleotide-binding</keyword>
<dbReference type="InterPro" id="IPR036875">
    <property type="entry name" value="Znf_CCHC_sf"/>
</dbReference>
<feature type="active site" description="Glycyl thioester intermediate" evidence="9">
    <location>
        <position position="726"/>
    </location>
</feature>
<dbReference type="InterPro" id="IPR004330">
    <property type="entry name" value="FAR1_DNA_bnd_dom"/>
</dbReference>
<feature type="domain" description="UBC core" evidence="11">
    <location>
        <begin position="641"/>
        <end position="788"/>
    </location>
</feature>
<keyword evidence="15" id="KW-1185">Reference proteome</keyword>
<gene>
    <name evidence="14" type="ORF">Adt_44924</name>
</gene>
<keyword evidence="2" id="KW-0479">Metal-binding</keyword>
<dbReference type="PROSITE" id="PS00183">
    <property type="entry name" value="UBC_1"/>
    <property type="match status" value="1"/>
</dbReference>
<organism evidence="14 15">
    <name type="scientific">Abeliophyllum distichum</name>
    <dbReference type="NCBI Taxonomy" id="126358"/>
    <lineage>
        <taxon>Eukaryota</taxon>
        <taxon>Viridiplantae</taxon>
        <taxon>Streptophyta</taxon>
        <taxon>Embryophyta</taxon>
        <taxon>Tracheophyta</taxon>
        <taxon>Spermatophyta</taxon>
        <taxon>Magnoliopsida</taxon>
        <taxon>eudicotyledons</taxon>
        <taxon>Gunneridae</taxon>
        <taxon>Pentapetalae</taxon>
        <taxon>asterids</taxon>
        <taxon>lamiids</taxon>
        <taxon>Lamiales</taxon>
        <taxon>Oleaceae</taxon>
        <taxon>Forsythieae</taxon>
        <taxon>Abeliophyllum</taxon>
    </lineage>
</organism>
<dbReference type="Pfam" id="PF10551">
    <property type="entry name" value="MULE"/>
    <property type="match status" value="1"/>
</dbReference>
<feature type="region of interest" description="Disordered" evidence="10">
    <location>
        <begin position="572"/>
        <end position="625"/>
    </location>
</feature>
<dbReference type="InterPro" id="IPR007527">
    <property type="entry name" value="Znf_SWIM"/>
</dbReference>
<evidence type="ECO:0000256" key="1">
    <source>
        <dbReference type="ARBA" id="ARBA00022679"/>
    </source>
</evidence>
<comment type="caution">
    <text evidence="14">The sequence shown here is derived from an EMBL/GenBank/DDBJ whole genome shotgun (WGS) entry which is preliminary data.</text>
</comment>
<evidence type="ECO:0000313" key="15">
    <source>
        <dbReference type="Proteomes" id="UP001604336"/>
    </source>
</evidence>
<evidence type="ECO:0000256" key="3">
    <source>
        <dbReference type="ARBA" id="ARBA00022741"/>
    </source>
</evidence>
<feature type="domain" description="SWIM-type" evidence="13">
    <location>
        <begin position="419"/>
        <end position="451"/>
    </location>
</feature>
<dbReference type="SUPFAM" id="SSF54495">
    <property type="entry name" value="UBC-like"/>
    <property type="match status" value="1"/>
</dbReference>
<evidence type="ECO:0000313" key="14">
    <source>
        <dbReference type="EMBL" id="KAL2461504.1"/>
    </source>
</evidence>
<evidence type="ECO:0000256" key="6">
    <source>
        <dbReference type="ARBA" id="ARBA00022833"/>
    </source>
</evidence>
<feature type="compositionally biased region" description="Polar residues" evidence="10">
    <location>
        <begin position="598"/>
        <end position="608"/>
    </location>
</feature>
<dbReference type="PROSITE" id="PS50966">
    <property type="entry name" value="ZF_SWIM"/>
    <property type="match status" value="1"/>
</dbReference>
<keyword evidence="6" id="KW-0862">Zinc</keyword>
<dbReference type="Pfam" id="PF00179">
    <property type="entry name" value="UQ_con"/>
    <property type="match status" value="1"/>
</dbReference>